<feature type="non-terminal residue" evidence="7">
    <location>
        <position position="159"/>
    </location>
</feature>
<feature type="transmembrane region" description="Helical" evidence="6">
    <location>
        <begin position="73"/>
        <end position="91"/>
    </location>
</feature>
<evidence type="ECO:0000256" key="5">
    <source>
        <dbReference type="ARBA" id="ARBA00023136"/>
    </source>
</evidence>
<name>A0A367J6A2_RHIST</name>
<feature type="transmembrane region" description="Helical" evidence="6">
    <location>
        <begin position="103"/>
        <end position="127"/>
    </location>
</feature>
<dbReference type="InterPro" id="IPR036259">
    <property type="entry name" value="MFS_trans_sf"/>
</dbReference>
<evidence type="ECO:0000256" key="1">
    <source>
        <dbReference type="ARBA" id="ARBA00004141"/>
    </source>
</evidence>
<dbReference type="GO" id="GO:0022857">
    <property type="term" value="F:transmembrane transporter activity"/>
    <property type="evidence" value="ECO:0007669"/>
    <property type="project" value="TreeGrafter"/>
</dbReference>
<keyword evidence="5 6" id="KW-0472">Membrane</keyword>
<dbReference type="EMBL" id="PJQM01004162">
    <property type="protein sequence ID" value="RCH85477.1"/>
    <property type="molecule type" value="Genomic_DNA"/>
</dbReference>
<comment type="subcellular location">
    <subcellularLocation>
        <location evidence="1">Membrane</location>
        <topology evidence="1">Multi-pass membrane protein</topology>
    </subcellularLocation>
</comment>
<reference evidence="7 8" key="1">
    <citation type="journal article" date="2018" name="G3 (Bethesda)">
        <title>Phylogenetic and Phylogenomic Definition of Rhizopus Species.</title>
        <authorList>
            <person name="Gryganskyi A.P."/>
            <person name="Golan J."/>
            <person name="Dolatabadi S."/>
            <person name="Mondo S."/>
            <person name="Robb S."/>
            <person name="Idnurm A."/>
            <person name="Muszewska A."/>
            <person name="Steczkiewicz K."/>
            <person name="Masonjones S."/>
            <person name="Liao H.L."/>
            <person name="Gajdeczka M.T."/>
            <person name="Anike F."/>
            <person name="Vuek A."/>
            <person name="Anishchenko I.M."/>
            <person name="Voigt K."/>
            <person name="de Hoog G.S."/>
            <person name="Smith M.E."/>
            <person name="Heitman J."/>
            <person name="Vilgalys R."/>
            <person name="Stajich J.E."/>
        </authorList>
    </citation>
    <scope>NUCLEOTIDE SEQUENCE [LARGE SCALE GENOMIC DNA]</scope>
    <source>
        <strain evidence="7 8">LSU 92-RS-03</strain>
    </source>
</reference>
<evidence type="ECO:0000256" key="2">
    <source>
        <dbReference type="ARBA" id="ARBA00022448"/>
    </source>
</evidence>
<dbReference type="AlphaFoldDB" id="A0A367J6A2"/>
<evidence type="ECO:0000256" key="6">
    <source>
        <dbReference type="SAM" id="Phobius"/>
    </source>
</evidence>
<evidence type="ECO:0000256" key="4">
    <source>
        <dbReference type="ARBA" id="ARBA00022989"/>
    </source>
</evidence>
<accession>A0A367J6A2</accession>
<gene>
    <name evidence="7" type="ORF">CU098_002988</name>
</gene>
<dbReference type="PANTHER" id="PTHR43791">
    <property type="entry name" value="PERMEASE-RELATED"/>
    <property type="match status" value="1"/>
</dbReference>
<feature type="transmembrane region" description="Helical" evidence="6">
    <location>
        <begin position="139"/>
        <end position="158"/>
    </location>
</feature>
<sequence length="159" mass="17969">MVTTKAESILGVSINERVPLKNEQADYKSINKLEYLSTTSSFDNRTSTSGYAPELEWTEEEEKRVLFKIDTKLMPFILLMTFVLNMDRTNISNAISDNLPEELGFGITGVNIATLVHSITFTAVTLITNPVAKRVGPHLWIPFLMFSWAVVTWAHVFLQ</sequence>
<keyword evidence="3 6" id="KW-0812">Transmembrane</keyword>
<evidence type="ECO:0008006" key="9">
    <source>
        <dbReference type="Google" id="ProtNLM"/>
    </source>
</evidence>
<dbReference type="SUPFAM" id="SSF103473">
    <property type="entry name" value="MFS general substrate transporter"/>
    <property type="match status" value="1"/>
</dbReference>
<dbReference type="Gene3D" id="1.20.1250.20">
    <property type="entry name" value="MFS general substrate transporter like domains"/>
    <property type="match status" value="1"/>
</dbReference>
<proteinExistence type="predicted"/>
<dbReference type="GO" id="GO:0016020">
    <property type="term" value="C:membrane"/>
    <property type="evidence" value="ECO:0007669"/>
    <property type="project" value="UniProtKB-SubCell"/>
</dbReference>
<dbReference type="STRING" id="4846.A0A367J6A2"/>
<keyword evidence="4 6" id="KW-1133">Transmembrane helix</keyword>
<organism evidence="7 8">
    <name type="scientific">Rhizopus stolonifer</name>
    <name type="common">Rhizopus nigricans</name>
    <dbReference type="NCBI Taxonomy" id="4846"/>
    <lineage>
        <taxon>Eukaryota</taxon>
        <taxon>Fungi</taxon>
        <taxon>Fungi incertae sedis</taxon>
        <taxon>Mucoromycota</taxon>
        <taxon>Mucoromycotina</taxon>
        <taxon>Mucoromycetes</taxon>
        <taxon>Mucorales</taxon>
        <taxon>Mucorineae</taxon>
        <taxon>Rhizopodaceae</taxon>
        <taxon>Rhizopus</taxon>
    </lineage>
</organism>
<comment type="caution">
    <text evidence="7">The sequence shown here is derived from an EMBL/GenBank/DDBJ whole genome shotgun (WGS) entry which is preliminary data.</text>
</comment>
<keyword evidence="8" id="KW-1185">Reference proteome</keyword>
<dbReference type="PANTHER" id="PTHR43791:SF36">
    <property type="entry name" value="TRANSPORTER, PUTATIVE (AFU_ORTHOLOGUE AFUA_6G08340)-RELATED"/>
    <property type="match status" value="1"/>
</dbReference>
<keyword evidence="2" id="KW-0813">Transport</keyword>
<dbReference type="Proteomes" id="UP000253551">
    <property type="component" value="Unassembled WGS sequence"/>
</dbReference>
<evidence type="ECO:0000313" key="8">
    <source>
        <dbReference type="Proteomes" id="UP000253551"/>
    </source>
</evidence>
<evidence type="ECO:0000256" key="3">
    <source>
        <dbReference type="ARBA" id="ARBA00022692"/>
    </source>
</evidence>
<dbReference type="OrthoDB" id="1935484at2759"/>
<evidence type="ECO:0000313" key="7">
    <source>
        <dbReference type="EMBL" id="RCH85477.1"/>
    </source>
</evidence>
<protein>
    <recommendedName>
        <fullName evidence="9">Major facilitator superfamily (MFS) profile domain-containing protein</fullName>
    </recommendedName>
</protein>